<keyword evidence="1" id="KW-0560">Oxidoreductase</keyword>
<dbReference type="Pfam" id="PF01218">
    <property type="entry name" value="Coprogen_oxidas"/>
    <property type="match status" value="1"/>
</dbReference>
<proteinExistence type="predicted"/>
<dbReference type="GO" id="GO:0004109">
    <property type="term" value="F:coproporphyrinogen oxidase activity"/>
    <property type="evidence" value="ECO:0007669"/>
    <property type="project" value="UniProtKB-EC"/>
</dbReference>
<evidence type="ECO:0000313" key="2">
    <source>
        <dbReference type="Proteomes" id="UP000694257"/>
    </source>
</evidence>
<accession>A0ABX8RVC5</accession>
<keyword evidence="2" id="KW-1185">Reference proteome</keyword>
<dbReference type="Proteomes" id="UP000694257">
    <property type="component" value="Chromosome"/>
</dbReference>
<dbReference type="EC" id="1.3.3.3" evidence="1"/>
<reference evidence="1 2" key="1">
    <citation type="submission" date="2021-07" db="EMBL/GenBank/DDBJ databases">
        <title>Whole Genome Sequence of Nocardia Iowensis.</title>
        <authorList>
            <person name="Lamm A."/>
            <person name="Collins-Fairclough A.M."/>
            <person name="Bunk B."/>
            <person name="Sproer C."/>
        </authorList>
    </citation>
    <scope>NUCLEOTIDE SEQUENCE [LARGE SCALE GENOMIC DNA]</scope>
    <source>
        <strain evidence="1 2">NRRL 5646</strain>
    </source>
</reference>
<dbReference type="InterPro" id="IPR018375">
    <property type="entry name" value="Coprogen_oxidase_CS"/>
</dbReference>
<protein>
    <submittedName>
        <fullName evidence="1">Oxygen-dependent coproporphyrinogen oxidase</fullName>
        <ecNumber evidence="1">1.3.3.3</ecNumber>
    </submittedName>
</protein>
<dbReference type="PANTHER" id="PTHR10755">
    <property type="entry name" value="COPROPORPHYRINOGEN III OXIDASE, MITOCHONDRIAL"/>
    <property type="match status" value="1"/>
</dbReference>
<dbReference type="PIRSF" id="PIRSF000166">
    <property type="entry name" value="Coproporphyri_ox"/>
    <property type="match status" value="1"/>
</dbReference>
<dbReference type="RefSeq" id="WP_218475074.1">
    <property type="nucleotide sequence ID" value="NZ_BAABJN010000001.1"/>
</dbReference>
<evidence type="ECO:0000313" key="1">
    <source>
        <dbReference type="EMBL" id="QXN93221.1"/>
    </source>
</evidence>
<dbReference type="PANTHER" id="PTHR10755:SF0">
    <property type="entry name" value="OXYGEN-DEPENDENT COPROPORPHYRINOGEN-III OXIDASE, MITOCHONDRIAL"/>
    <property type="match status" value="1"/>
</dbReference>
<gene>
    <name evidence="1" type="primary">hemF</name>
    <name evidence="1" type="ORF">KV110_09025</name>
</gene>
<dbReference type="PROSITE" id="PS01021">
    <property type="entry name" value="COPROGEN_OXIDASE"/>
    <property type="match status" value="1"/>
</dbReference>
<organism evidence="1 2">
    <name type="scientific">Nocardia iowensis</name>
    <dbReference type="NCBI Taxonomy" id="204891"/>
    <lineage>
        <taxon>Bacteria</taxon>
        <taxon>Bacillati</taxon>
        <taxon>Actinomycetota</taxon>
        <taxon>Actinomycetes</taxon>
        <taxon>Mycobacteriales</taxon>
        <taxon>Nocardiaceae</taxon>
        <taxon>Nocardia</taxon>
    </lineage>
</organism>
<name>A0ABX8RVC5_NOCIO</name>
<dbReference type="NCBIfam" id="NF003727">
    <property type="entry name" value="PRK05330.1"/>
    <property type="match status" value="1"/>
</dbReference>
<sequence>MMDKSAEIAERLYNEQNEITTAMQELEGGEFRHSEWQHEGVGGGRTHIIEGGKVFERAAINVSLVRGAETPSAITEGHDRIDRSGKPFRATGLSMIVHPRNPYAPSFHANFRYFEVGEDEWWFGGGLDLTPMYGFDEDAVHFHTTLKSWCDQHAVADYPGWKKACDEYFYLKHRGEMRGVGGVFFDYLTTDAPELDEQAACVYQGAATIVPAYLPIVARRSLLPYGDAERQWQLLRRGRYVEFNLIYDRGTLFGLQTGVAIDSVLMSMPPMARWSYDVQPAEGSPERDVARFLQPTDWVGAEAADLH</sequence>
<dbReference type="EMBL" id="CP078145">
    <property type="protein sequence ID" value="QXN93221.1"/>
    <property type="molecule type" value="Genomic_DNA"/>
</dbReference>
<dbReference type="InterPro" id="IPR001260">
    <property type="entry name" value="Coprogen_oxidase_aer"/>
</dbReference>